<dbReference type="OrthoDB" id="342989at2759"/>
<organism evidence="1">
    <name type="scientific">Cryptosporidium canis</name>
    <dbReference type="NCBI Taxonomy" id="195482"/>
    <lineage>
        <taxon>Eukaryota</taxon>
        <taxon>Sar</taxon>
        <taxon>Alveolata</taxon>
        <taxon>Apicomplexa</taxon>
        <taxon>Conoidasida</taxon>
        <taxon>Coccidia</taxon>
        <taxon>Eucoccidiorida</taxon>
        <taxon>Eimeriorina</taxon>
        <taxon>Cryptosporidiidae</taxon>
        <taxon>Cryptosporidium</taxon>
    </lineage>
</organism>
<evidence type="ECO:0000313" key="1">
    <source>
        <dbReference type="EMBL" id="KAJ1607513.1"/>
    </source>
</evidence>
<dbReference type="AlphaFoldDB" id="A0A9D5DG02"/>
<accession>A0A9D5DG02</accession>
<gene>
    <name evidence="1" type="ORF">OJ253_2317</name>
</gene>
<reference evidence="1" key="1">
    <citation type="submission" date="2022-10" db="EMBL/GenBank/DDBJ databases">
        <title>Adaptive evolution leads to modifications in subtelomeric GC content in a zoonotic Cryptosporidium species.</title>
        <authorList>
            <person name="Li J."/>
            <person name="Feng Y."/>
            <person name="Xiao L."/>
        </authorList>
    </citation>
    <scope>NUCLEOTIDE SEQUENCE</scope>
    <source>
        <strain evidence="1">33844</strain>
    </source>
</reference>
<sequence>MPSSNVCSPVTNANDENSSALITSGCKSSECHCEGSGIVTSHTTPPNVTQKCYITNSGCHEAIVTTTTQEIRRHKCPPKIQKIHEHVSQPNYNCIPQVASIPNNVMMNSCQCNISRNSCCRTNYCVCSNGGFRVCCNRYASNGCGCSCCCCSTSTVQTTLYPIYMSLPFNHGRSINVPYTTYSPYGSAYGVNPENQYSYQY</sequence>
<comment type="caution">
    <text evidence="1">The sequence shown here is derived from an EMBL/GenBank/DDBJ whole genome shotgun (WGS) entry which is preliminary data.</text>
</comment>
<name>A0A9D5DG02_9CRYT</name>
<dbReference type="Proteomes" id="UP001067231">
    <property type="component" value="Unassembled WGS sequence"/>
</dbReference>
<dbReference type="EMBL" id="JAPCXC010000058">
    <property type="protein sequence ID" value="KAJ1607513.1"/>
    <property type="molecule type" value="Genomic_DNA"/>
</dbReference>
<protein>
    <submittedName>
        <fullName evidence="1">Cysteine-rich protein</fullName>
    </submittedName>
</protein>
<proteinExistence type="predicted"/>